<proteinExistence type="predicted"/>
<keyword evidence="1" id="KW-0812">Transmembrane</keyword>
<evidence type="ECO:0000313" key="2">
    <source>
        <dbReference type="EnsemblMetazoa" id="BGLB021713-PA"/>
    </source>
</evidence>
<dbReference type="PANTHER" id="PTHR28474:SF1">
    <property type="entry name" value="TRANSMEMBRANE PROTEIN 72"/>
    <property type="match status" value="1"/>
</dbReference>
<dbReference type="KEGG" id="bgt:106071161"/>
<reference evidence="2" key="1">
    <citation type="submission" date="2020-05" db="UniProtKB">
        <authorList>
            <consortium name="EnsemblMetazoa"/>
        </authorList>
    </citation>
    <scope>IDENTIFICATION</scope>
    <source>
        <strain evidence="2">BB02</strain>
    </source>
</reference>
<evidence type="ECO:0000313" key="3">
    <source>
        <dbReference type="Proteomes" id="UP000076420"/>
    </source>
</evidence>
<dbReference type="AlphaFoldDB" id="A0A2C9KNM1"/>
<keyword evidence="1" id="KW-0472">Membrane</keyword>
<feature type="transmembrane region" description="Helical" evidence="1">
    <location>
        <begin position="120"/>
        <end position="141"/>
    </location>
</feature>
<sequence length="199" mass="22999">MTTPTENQPLQLDEEKRSQSFVLANIKTIARCFGLITIAVLWVSTVLIIKDHNNSYVGYYLIGVSTLVTFFELTWIVDKSACCVRQGCCCRVWSAIMWVDNWRKFILYLLMSVPLFLEDFRLVFSIVSGLLLMFLSTLYLIKTFRSHVSVKYERTEKRFVSTKTPVIRMVTHEMSTQTDTQQYTLTYATSEIPEDGGSR</sequence>
<dbReference type="VEuPathDB" id="VectorBase:BGLB021713"/>
<dbReference type="VEuPathDB" id="VectorBase:BGLAX_034988"/>
<evidence type="ECO:0008006" key="4">
    <source>
        <dbReference type="Google" id="ProtNLM"/>
    </source>
</evidence>
<dbReference type="RefSeq" id="XP_013086656.2">
    <property type="nucleotide sequence ID" value="XM_013231202.2"/>
</dbReference>
<dbReference type="Pfam" id="PF16054">
    <property type="entry name" value="TMEM72"/>
    <property type="match status" value="1"/>
</dbReference>
<dbReference type="Proteomes" id="UP000076420">
    <property type="component" value="Unassembled WGS sequence"/>
</dbReference>
<dbReference type="OrthoDB" id="5946061at2759"/>
<name>A0A2C9KNM1_BIOGL</name>
<dbReference type="EnsemblMetazoa" id="BGLB021713-RA">
    <property type="protein sequence ID" value="BGLB021713-PA"/>
    <property type="gene ID" value="BGLB021713"/>
</dbReference>
<protein>
    <recommendedName>
        <fullName evidence="4">Transmembrane protein 72</fullName>
    </recommendedName>
</protein>
<accession>A0A2C9KNM1</accession>
<evidence type="ECO:0000256" key="1">
    <source>
        <dbReference type="SAM" id="Phobius"/>
    </source>
</evidence>
<organism evidence="2 3">
    <name type="scientific">Biomphalaria glabrata</name>
    <name type="common">Bloodfluke planorb</name>
    <name type="synonym">Freshwater snail</name>
    <dbReference type="NCBI Taxonomy" id="6526"/>
    <lineage>
        <taxon>Eukaryota</taxon>
        <taxon>Metazoa</taxon>
        <taxon>Spiralia</taxon>
        <taxon>Lophotrochozoa</taxon>
        <taxon>Mollusca</taxon>
        <taxon>Gastropoda</taxon>
        <taxon>Heterobranchia</taxon>
        <taxon>Euthyneura</taxon>
        <taxon>Panpulmonata</taxon>
        <taxon>Hygrophila</taxon>
        <taxon>Lymnaeoidea</taxon>
        <taxon>Planorbidae</taxon>
        <taxon>Biomphalaria</taxon>
    </lineage>
</organism>
<dbReference type="PANTHER" id="PTHR28474">
    <property type="entry name" value="TRANSMEMBRANE PROTEIN 72"/>
    <property type="match status" value="1"/>
</dbReference>
<dbReference type="InterPro" id="IPR032055">
    <property type="entry name" value="TMEM72"/>
</dbReference>
<keyword evidence="1" id="KW-1133">Transmembrane helix</keyword>
<gene>
    <name evidence="2" type="primary">106071161</name>
</gene>
<feature type="transmembrane region" description="Helical" evidence="1">
    <location>
        <begin position="56"/>
        <end position="77"/>
    </location>
</feature>
<feature type="transmembrane region" description="Helical" evidence="1">
    <location>
        <begin position="28"/>
        <end position="49"/>
    </location>
</feature>